<dbReference type="AlphaFoldDB" id="A0A7R8CAM0"/>
<gene>
    <name evidence="1" type="ORF">LSAA_1673</name>
</gene>
<protein>
    <submittedName>
        <fullName evidence="1">UPF3</fullName>
    </submittedName>
</protein>
<name>A0A7R8CAM0_LEPSM</name>
<reference evidence="1" key="1">
    <citation type="submission" date="2021-02" db="EMBL/GenBank/DDBJ databases">
        <authorList>
            <person name="Bekaert M."/>
        </authorList>
    </citation>
    <scope>NUCLEOTIDE SEQUENCE</scope>
    <source>
        <strain evidence="1">IoA-00</strain>
    </source>
</reference>
<organism evidence="1 2">
    <name type="scientific">Lepeophtheirus salmonis</name>
    <name type="common">Salmon louse</name>
    <name type="synonym">Caligus salmonis</name>
    <dbReference type="NCBI Taxonomy" id="72036"/>
    <lineage>
        <taxon>Eukaryota</taxon>
        <taxon>Metazoa</taxon>
        <taxon>Ecdysozoa</taxon>
        <taxon>Arthropoda</taxon>
        <taxon>Crustacea</taxon>
        <taxon>Multicrustacea</taxon>
        <taxon>Hexanauplia</taxon>
        <taxon>Copepoda</taxon>
        <taxon>Siphonostomatoida</taxon>
        <taxon>Caligidae</taxon>
        <taxon>Lepeophtheirus</taxon>
    </lineage>
</organism>
<proteinExistence type="predicted"/>
<dbReference type="Proteomes" id="UP000675881">
    <property type="component" value="Chromosome 1"/>
</dbReference>
<keyword evidence="2" id="KW-1185">Reference proteome</keyword>
<sequence length="118" mass="13434">MEECAVNSLQEFFLYPNYDSFPCSQEQLEEQIHSLGFPADDWGDTCTKFEALPIVAVLQSLVDSTNPPPAMITLKAKRTHDKGQIIPCQLKISMKRDNINLKGKEIQFLGSMDRKIMR</sequence>
<dbReference type="EMBL" id="HG994580">
    <property type="protein sequence ID" value="CAF2749957.1"/>
    <property type="molecule type" value="Genomic_DNA"/>
</dbReference>
<accession>A0A7R8CAM0</accession>
<evidence type="ECO:0000313" key="2">
    <source>
        <dbReference type="Proteomes" id="UP000675881"/>
    </source>
</evidence>
<evidence type="ECO:0000313" key="1">
    <source>
        <dbReference type="EMBL" id="CAF2749957.1"/>
    </source>
</evidence>